<organism evidence="1 2">
    <name type="scientific">Paenibacillus allorhizosphaerae</name>
    <dbReference type="NCBI Taxonomy" id="2849866"/>
    <lineage>
        <taxon>Bacteria</taxon>
        <taxon>Bacillati</taxon>
        <taxon>Bacillota</taxon>
        <taxon>Bacilli</taxon>
        <taxon>Bacillales</taxon>
        <taxon>Paenibacillaceae</taxon>
        <taxon>Paenibacillus</taxon>
    </lineage>
</organism>
<dbReference type="RefSeq" id="WP_218099152.1">
    <property type="nucleotide sequence ID" value="NZ_CAJVCE010000007.1"/>
</dbReference>
<dbReference type="Proteomes" id="UP000730618">
    <property type="component" value="Unassembled WGS sequence"/>
</dbReference>
<sequence length="135" mass="15089">MKKAIMYVLVFAIIVTALYQDWSKGKESQGLAMYEIKAAFQKAGIPLAPVPDATYFTLYGKEPFMFEADGSAFAIYVYKSSEMIPAALEDFEAQTVNVKAVLSEIYKVKNVLIFEARELTEPSEKVQKAIENLKG</sequence>
<reference evidence="1 2" key="1">
    <citation type="submission" date="2021-06" db="EMBL/GenBank/DDBJ databases">
        <authorList>
            <person name="Criscuolo A."/>
        </authorList>
    </citation>
    <scope>NUCLEOTIDE SEQUENCE [LARGE SCALE GENOMIC DNA]</scope>
    <source>
        <strain evidence="2">CIP 111802</strain>
    </source>
</reference>
<comment type="caution">
    <text evidence="1">The sequence shown here is derived from an EMBL/GenBank/DDBJ whole genome shotgun (WGS) entry which is preliminary data.</text>
</comment>
<accession>A0ABM8VHH0</accession>
<name>A0ABM8VHH0_9BACL</name>
<evidence type="ECO:0008006" key="3">
    <source>
        <dbReference type="Google" id="ProtNLM"/>
    </source>
</evidence>
<protein>
    <recommendedName>
        <fullName evidence="3">DUF4825 domain-containing protein</fullName>
    </recommendedName>
</protein>
<gene>
    <name evidence="1" type="ORF">PAECIP111802_02815</name>
</gene>
<evidence type="ECO:0000313" key="2">
    <source>
        <dbReference type="Proteomes" id="UP000730618"/>
    </source>
</evidence>
<evidence type="ECO:0000313" key="1">
    <source>
        <dbReference type="EMBL" id="CAG7642105.1"/>
    </source>
</evidence>
<proteinExistence type="predicted"/>
<dbReference type="EMBL" id="CAJVCE010000007">
    <property type="protein sequence ID" value="CAG7642105.1"/>
    <property type="molecule type" value="Genomic_DNA"/>
</dbReference>
<keyword evidence="2" id="KW-1185">Reference proteome</keyword>